<dbReference type="NCBIfam" id="NF033516">
    <property type="entry name" value="transpos_IS3"/>
    <property type="match status" value="1"/>
</dbReference>
<reference evidence="3 4" key="1">
    <citation type="submission" date="2019-05" db="EMBL/GenBank/DDBJ databases">
        <title>Draft genome sequence of Nonomuraea zeae DSM 100528.</title>
        <authorList>
            <person name="Saricaoglu S."/>
            <person name="Isik K."/>
        </authorList>
    </citation>
    <scope>NUCLEOTIDE SEQUENCE [LARGE SCALE GENOMIC DNA]</scope>
    <source>
        <strain evidence="3 4">DSM 100528</strain>
    </source>
</reference>
<organism evidence="3 4">
    <name type="scientific">Nonomuraea zeae</name>
    <dbReference type="NCBI Taxonomy" id="1642303"/>
    <lineage>
        <taxon>Bacteria</taxon>
        <taxon>Bacillati</taxon>
        <taxon>Actinomycetota</taxon>
        <taxon>Actinomycetes</taxon>
        <taxon>Streptosporangiales</taxon>
        <taxon>Streptosporangiaceae</taxon>
        <taxon>Nonomuraea</taxon>
    </lineage>
</organism>
<feature type="non-terminal residue" evidence="3">
    <location>
        <position position="282"/>
    </location>
</feature>
<sequence>MRDSTRPFTPRRPHPAALSQAERDHVRTVLNERFADASPATAYFSLLDEGIYLASESTMYRILREHGEVGRDRRHQAAHPPKTIPELFADTPNRVWAWDITKLRGPDKGVWYSLYTIIDLFSRYVVGWMVASRESADLAKHLIQRTAGKHHIDDGTLTLHADRGSSMKSKTVAELLIDLGVAKSHSRPKTSNDNPHVEASFKTLKYCPDFPGRFGSIEDARAFCQAFYTWYNHEHYHSGISYHHPVDVHYGRAAAVRDKRAAVLAAAQATHPKRFASAGTPT</sequence>
<feature type="domain" description="Integrase catalytic" evidence="2">
    <location>
        <begin position="88"/>
        <end position="253"/>
    </location>
</feature>
<dbReference type="Gene3D" id="3.30.420.10">
    <property type="entry name" value="Ribonuclease H-like superfamily/Ribonuclease H"/>
    <property type="match status" value="1"/>
</dbReference>
<dbReference type="SUPFAM" id="SSF53098">
    <property type="entry name" value="Ribonuclease H-like"/>
    <property type="match status" value="1"/>
</dbReference>
<evidence type="ECO:0000313" key="4">
    <source>
        <dbReference type="Proteomes" id="UP000306628"/>
    </source>
</evidence>
<dbReference type="EMBL" id="VCKX01000708">
    <property type="protein sequence ID" value="TMR08066.1"/>
    <property type="molecule type" value="Genomic_DNA"/>
</dbReference>
<dbReference type="InterPro" id="IPR036397">
    <property type="entry name" value="RNaseH_sf"/>
</dbReference>
<dbReference type="GO" id="GO:0015074">
    <property type="term" value="P:DNA integration"/>
    <property type="evidence" value="ECO:0007669"/>
    <property type="project" value="InterPro"/>
</dbReference>
<dbReference type="Proteomes" id="UP000306628">
    <property type="component" value="Unassembled WGS sequence"/>
</dbReference>
<gene>
    <name evidence="3" type="ORF">ETD85_62535</name>
</gene>
<dbReference type="AlphaFoldDB" id="A0A5S4FGH5"/>
<feature type="region of interest" description="Disordered" evidence="1">
    <location>
        <begin position="1"/>
        <end position="22"/>
    </location>
</feature>
<evidence type="ECO:0000313" key="3">
    <source>
        <dbReference type="EMBL" id="TMR08066.1"/>
    </source>
</evidence>
<comment type="caution">
    <text evidence="3">The sequence shown here is derived from an EMBL/GenBank/DDBJ whole genome shotgun (WGS) entry which is preliminary data.</text>
</comment>
<keyword evidence="4" id="KW-1185">Reference proteome</keyword>
<accession>A0A5S4FGH5</accession>
<proteinExistence type="predicted"/>
<dbReference type="InterPro" id="IPR012337">
    <property type="entry name" value="RNaseH-like_sf"/>
</dbReference>
<dbReference type="PANTHER" id="PTHR46889">
    <property type="entry name" value="TRANSPOSASE INSF FOR INSERTION SEQUENCE IS3B-RELATED"/>
    <property type="match status" value="1"/>
</dbReference>
<dbReference type="InterPro" id="IPR050900">
    <property type="entry name" value="Transposase_IS3/IS150/IS904"/>
</dbReference>
<evidence type="ECO:0000259" key="2">
    <source>
        <dbReference type="PROSITE" id="PS50994"/>
    </source>
</evidence>
<dbReference type="InterPro" id="IPR048020">
    <property type="entry name" value="Transpos_IS3"/>
</dbReference>
<dbReference type="PROSITE" id="PS50994">
    <property type="entry name" value="INTEGRASE"/>
    <property type="match status" value="1"/>
</dbReference>
<protein>
    <submittedName>
        <fullName evidence="3">IS3 family transposase</fullName>
    </submittedName>
</protein>
<dbReference type="Pfam" id="PF00665">
    <property type="entry name" value="rve"/>
    <property type="match status" value="1"/>
</dbReference>
<dbReference type="OrthoDB" id="52928at2"/>
<dbReference type="InterPro" id="IPR001584">
    <property type="entry name" value="Integrase_cat-core"/>
</dbReference>
<name>A0A5S4FGH5_9ACTN</name>
<dbReference type="PANTHER" id="PTHR46889:SF4">
    <property type="entry name" value="TRANSPOSASE INSO FOR INSERTION SEQUENCE ELEMENT IS911B-RELATED"/>
    <property type="match status" value="1"/>
</dbReference>
<dbReference type="GO" id="GO:0003676">
    <property type="term" value="F:nucleic acid binding"/>
    <property type="evidence" value="ECO:0007669"/>
    <property type="project" value="InterPro"/>
</dbReference>
<evidence type="ECO:0000256" key="1">
    <source>
        <dbReference type="SAM" id="MobiDB-lite"/>
    </source>
</evidence>